<feature type="transmembrane region" description="Helical" evidence="1">
    <location>
        <begin position="49"/>
        <end position="71"/>
    </location>
</feature>
<keyword evidence="1" id="KW-0472">Membrane</keyword>
<gene>
    <name evidence="2" type="ORF">J2Z83_002113</name>
</gene>
<dbReference type="EMBL" id="JAGGKX010000009">
    <property type="protein sequence ID" value="MBP1970005.1"/>
    <property type="molecule type" value="Genomic_DNA"/>
</dbReference>
<keyword evidence="3" id="KW-1185">Reference proteome</keyword>
<accession>A0ABS4IGF0</accession>
<keyword evidence="1" id="KW-1133">Transmembrane helix</keyword>
<dbReference type="Pfam" id="PF12730">
    <property type="entry name" value="ABC2_membrane_4"/>
    <property type="match status" value="1"/>
</dbReference>
<evidence type="ECO:0000313" key="2">
    <source>
        <dbReference type="EMBL" id="MBP1970005.1"/>
    </source>
</evidence>
<protein>
    <submittedName>
        <fullName evidence="2">ABC-type transport system involved in multi-copper enzyme maturation permease subunit</fullName>
    </submittedName>
</protein>
<feature type="transmembrane region" description="Helical" evidence="1">
    <location>
        <begin position="103"/>
        <end position="128"/>
    </location>
</feature>
<comment type="caution">
    <text evidence="2">The sequence shown here is derived from an EMBL/GenBank/DDBJ whole genome shotgun (WGS) entry which is preliminary data.</text>
</comment>
<dbReference type="Proteomes" id="UP001519345">
    <property type="component" value="Unassembled WGS sequence"/>
</dbReference>
<sequence>MRDKNIQPILPLGINSWITVYDIDFGVHSWVEEFVKDRSTKYSSSALYFLHHFFQMLFGLIGPVFFLLLLGDTVTKEGLGRNGPIHLLRTQPIHRYKILLSKLFAGLAATVLVLLGTSLFAILIGTIFDRFGSWDYPVLIYGHTALWKWAYF</sequence>
<keyword evidence="1" id="KW-0812">Transmembrane</keyword>
<dbReference type="RefSeq" id="WP_209463162.1">
    <property type="nucleotide sequence ID" value="NZ_CP110224.1"/>
</dbReference>
<organism evidence="2 3">
    <name type="scientific">Virgibacillus natechei</name>
    <dbReference type="NCBI Taxonomy" id="1216297"/>
    <lineage>
        <taxon>Bacteria</taxon>
        <taxon>Bacillati</taxon>
        <taxon>Bacillota</taxon>
        <taxon>Bacilli</taxon>
        <taxon>Bacillales</taxon>
        <taxon>Bacillaceae</taxon>
        <taxon>Virgibacillus</taxon>
    </lineage>
</organism>
<evidence type="ECO:0000313" key="3">
    <source>
        <dbReference type="Proteomes" id="UP001519345"/>
    </source>
</evidence>
<evidence type="ECO:0000256" key="1">
    <source>
        <dbReference type="SAM" id="Phobius"/>
    </source>
</evidence>
<reference evidence="2 3" key="1">
    <citation type="submission" date="2021-03" db="EMBL/GenBank/DDBJ databases">
        <title>Genomic Encyclopedia of Type Strains, Phase IV (KMG-IV): sequencing the most valuable type-strain genomes for metagenomic binning, comparative biology and taxonomic classification.</title>
        <authorList>
            <person name="Goeker M."/>
        </authorList>
    </citation>
    <scope>NUCLEOTIDE SEQUENCE [LARGE SCALE GENOMIC DNA]</scope>
    <source>
        <strain evidence="2 3">DSM 25609</strain>
    </source>
</reference>
<proteinExistence type="predicted"/>
<name>A0ABS4IGF0_9BACI</name>